<keyword evidence="9" id="KW-0460">Magnesium</keyword>
<comment type="similarity">
    <text evidence="4">Belongs to the DNA polymerase type-B-like family.</text>
</comment>
<proteinExistence type="inferred from homology"/>
<dbReference type="PANTHER" id="PTHR12271">
    <property type="entry name" value="POLY A POLYMERASE CID PAP -RELATED"/>
    <property type="match status" value="1"/>
</dbReference>
<dbReference type="Pfam" id="PF03828">
    <property type="entry name" value="PAP_assoc"/>
    <property type="match status" value="1"/>
</dbReference>
<comment type="subcellular location">
    <subcellularLocation>
        <location evidence="3">Cytoplasm</location>
    </subcellularLocation>
</comment>
<evidence type="ECO:0000256" key="5">
    <source>
        <dbReference type="ARBA" id="ARBA00012388"/>
    </source>
</evidence>
<dbReference type="GO" id="GO:0046872">
    <property type="term" value="F:metal ion binding"/>
    <property type="evidence" value="ECO:0007669"/>
    <property type="project" value="UniProtKB-KW"/>
</dbReference>
<feature type="non-terminal residue" evidence="12">
    <location>
        <position position="1"/>
    </location>
</feature>
<dbReference type="PANTHER" id="PTHR12271:SF40">
    <property type="entry name" value="POLY(A) RNA POLYMERASE GLD2"/>
    <property type="match status" value="1"/>
</dbReference>
<keyword evidence="8" id="KW-0479">Metal-binding</keyword>
<feature type="domain" description="Poly(A) RNA polymerase mitochondrial-like central palm" evidence="11">
    <location>
        <begin position="3"/>
        <end position="96"/>
    </location>
</feature>
<dbReference type="SUPFAM" id="SSF81301">
    <property type="entry name" value="Nucleotidyltransferase"/>
    <property type="match status" value="1"/>
</dbReference>
<dbReference type="GO" id="GO:0031123">
    <property type="term" value="P:RNA 3'-end processing"/>
    <property type="evidence" value="ECO:0007669"/>
    <property type="project" value="TreeGrafter"/>
</dbReference>
<keyword evidence="13" id="KW-1185">Reference proteome</keyword>
<evidence type="ECO:0000259" key="10">
    <source>
        <dbReference type="Pfam" id="PF03828"/>
    </source>
</evidence>
<dbReference type="EMBL" id="CAJVPY010013762">
    <property type="protein sequence ID" value="CAG8742556.1"/>
    <property type="molecule type" value="Genomic_DNA"/>
</dbReference>
<name>A0A9N9IN27_9GLOM</name>
<keyword evidence="6" id="KW-0963">Cytoplasm</keyword>
<dbReference type="InterPro" id="IPR043519">
    <property type="entry name" value="NT_sf"/>
</dbReference>
<evidence type="ECO:0000256" key="3">
    <source>
        <dbReference type="ARBA" id="ARBA00004496"/>
    </source>
</evidence>
<dbReference type="OrthoDB" id="2274644at2759"/>
<evidence type="ECO:0000256" key="1">
    <source>
        <dbReference type="ARBA" id="ARBA00001936"/>
    </source>
</evidence>
<organism evidence="12 13">
    <name type="scientific">Dentiscutata erythropus</name>
    <dbReference type="NCBI Taxonomy" id="1348616"/>
    <lineage>
        <taxon>Eukaryota</taxon>
        <taxon>Fungi</taxon>
        <taxon>Fungi incertae sedis</taxon>
        <taxon>Mucoromycota</taxon>
        <taxon>Glomeromycotina</taxon>
        <taxon>Glomeromycetes</taxon>
        <taxon>Diversisporales</taxon>
        <taxon>Gigasporaceae</taxon>
        <taxon>Dentiscutata</taxon>
    </lineage>
</organism>
<dbReference type="Proteomes" id="UP000789405">
    <property type="component" value="Unassembled WGS sequence"/>
</dbReference>
<evidence type="ECO:0000313" key="12">
    <source>
        <dbReference type="EMBL" id="CAG8742556.1"/>
    </source>
</evidence>
<evidence type="ECO:0000256" key="6">
    <source>
        <dbReference type="ARBA" id="ARBA00022490"/>
    </source>
</evidence>
<dbReference type="InterPro" id="IPR054708">
    <property type="entry name" value="MTPAP-like_central"/>
</dbReference>
<dbReference type="Pfam" id="PF22600">
    <property type="entry name" value="MTPAP-like_central"/>
    <property type="match status" value="1"/>
</dbReference>
<dbReference type="GO" id="GO:0010605">
    <property type="term" value="P:negative regulation of macromolecule metabolic process"/>
    <property type="evidence" value="ECO:0007669"/>
    <property type="project" value="UniProtKB-ARBA"/>
</dbReference>
<dbReference type="AlphaFoldDB" id="A0A9N9IN27"/>
<evidence type="ECO:0000313" key="13">
    <source>
        <dbReference type="Proteomes" id="UP000789405"/>
    </source>
</evidence>
<evidence type="ECO:0000256" key="8">
    <source>
        <dbReference type="ARBA" id="ARBA00022723"/>
    </source>
</evidence>
<comment type="caution">
    <text evidence="12">The sequence shown here is derived from an EMBL/GenBank/DDBJ whole genome shotgun (WGS) entry which is preliminary data.</text>
</comment>
<evidence type="ECO:0000256" key="4">
    <source>
        <dbReference type="ARBA" id="ARBA00008593"/>
    </source>
</evidence>
<gene>
    <name evidence="12" type="ORF">DERYTH_LOCUS16138</name>
</gene>
<protein>
    <recommendedName>
        <fullName evidence="5">polynucleotide adenylyltransferase</fullName>
        <ecNumber evidence="5">2.7.7.19</ecNumber>
    </recommendedName>
</protein>
<dbReference type="EC" id="2.7.7.19" evidence="5"/>
<evidence type="ECO:0000256" key="9">
    <source>
        <dbReference type="ARBA" id="ARBA00022842"/>
    </source>
</evidence>
<dbReference type="GO" id="GO:1990817">
    <property type="term" value="F:poly(A) RNA polymerase activity"/>
    <property type="evidence" value="ECO:0007669"/>
    <property type="project" value="UniProtKB-EC"/>
</dbReference>
<evidence type="ECO:0000259" key="11">
    <source>
        <dbReference type="Pfam" id="PF22600"/>
    </source>
</evidence>
<feature type="domain" description="PAP-associated" evidence="10">
    <location>
        <begin position="130"/>
        <end position="182"/>
    </location>
</feature>
<sequence length="247" mass="29039">ELLATEENYDERRLFVLKIDKILKNKWLNYDIKSNLFGSSETKLATAKSDIDICITTKNDGLIDIYMLKEVLENCKMQNIRCMNTRVPIIKFQNPTSCDPPILPVLQIQQCGGSIFINKPLQKGFKNNESIGELLLKFFKYFAYEFDYRKSVISLRQGKYLTKKEKNWGYQNLCVEEPINTERNLGNSMTYDCFKKLREELYRAFAILNKSLNLKYCCLSYKLNEIYYMCEQNNGLFKLITADKDIY</sequence>
<keyword evidence="7" id="KW-0808">Transferase</keyword>
<dbReference type="InterPro" id="IPR002058">
    <property type="entry name" value="PAP_assoc"/>
</dbReference>
<comment type="cofactor">
    <cofactor evidence="1">
        <name>Mn(2+)</name>
        <dbReference type="ChEBI" id="CHEBI:29035"/>
    </cofactor>
</comment>
<evidence type="ECO:0000256" key="2">
    <source>
        <dbReference type="ARBA" id="ARBA00001946"/>
    </source>
</evidence>
<reference evidence="12" key="1">
    <citation type="submission" date="2021-06" db="EMBL/GenBank/DDBJ databases">
        <authorList>
            <person name="Kallberg Y."/>
            <person name="Tangrot J."/>
            <person name="Rosling A."/>
        </authorList>
    </citation>
    <scope>NUCLEOTIDE SEQUENCE</scope>
    <source>
        <strain evidence="12">MA453B</strain>
    </source>
</reference>
<evidence type="ECO:0000256" key="7">
    <source>
        <dbReference type="ARBA" id="ARBA00022679"/>
    </source>
</evidence>
<dbReference type="GO" id="GO:0005737">
    <property type="term" value="C:cytoplasm"/>
    <property type="evidence" value="ECO:0007669"/>
    <property type="project" value="UniProtKB-SubCell"/>
</dbReference>
<dbReference type="SUPFAM" id="SSF81631">
    <property type="entry name" value="PAP/OAS1 substrate-binding domain"/>
    <property type="match status" value="1"/>
</dbReference>
<comment type="cofactor">
    <cofactor evidence="2">
        <name>Mg(2+)</name>
        <dbReference type="ChEBI" id="CHEBI:18420"/>
    </cofactor>
</comment>
<dbReference type="Gene3D" id="1.10.1410.10">
    <property type="match status" value="1"/>
</dbReference>
<accession>A0A9N9IN27</accession>